<dbReference type="InParanoid" id="A0A316VU46"/>
<dbReference type="Proteomes" id="UP000245783">
    <property type="component" value="Unassembled WGS sequence"/>
</dbReference>
<evidence type="ECO:0000313" key="13">
    <source>
        <dbReference type="Proteomes" id="UP000245783"/>
    </source>
</evidence>
<dbReference type="PROSITE" id="PS51762">
    <property type="entry name" value="GH16_2"/>
    <property type="match status" value="1"/>
</dbReference>
<dbReference type="GO" id="GO:0005789">
    <property type="term" value="C:endoplasmic reticulum membrane"/>
    <property type="evidence" value="ECO:0007669"/>
    <property type="project" value="TreeGrafter"/>
</dbReference>
<keyword evidence="5 10" id="KW-1133">Transmembrane helix</keyword>
<reference evidence="12 13" key="1">
    <citation type="journal article" date="2018" name="Mol. Biol. Evol.">
        <title>Broad Genomic Sampling Reveals a Smut Pathogenic Ancestry of the Fungal Clade Ustilaginomycotina.</title>
        <authorList>
            <person name="Kijpornyongpan T."/>
            <person name="Mondo S.J."/>
            <person name="Barry K."/>
            <person name="Sandor L."/>
            <person name="Lee J."/>
            <person name="Lipzen A."/>
            <person name="Pangilinan J."/>
            <person name="LaButti K."/>
            <person name="Hainaut M."/>
            <person name="Henrissat B."/>
            <person name="Grigoriev I.V."/>
            <person name="Spatafora J.W."/>
            <person name="Aime M.C."/>
        </authorList>
    </citation>
    <scope>NUCLEOTIDE SEQUENCE [LARGE SCALE GENOMIC DNA]</scope>
    <source>
        <strain evidence="12 13">MCA 4658</strain>
    </source>
</reference>
<dbReference type="GeneID" id="37033828"/>
<evidence type="ECO:0000256" key="10">
    <source>
        <dbReference type="SAM" id="Phobius"/>
    </source>
</evidence>
<dbReference type="GO" id="GO:0031505">
    <property type="term" value="P:fungal-type cell wall organization"/>
    <property type="evidence" value="ECO:0007669"/>
    <property type="project" value="TreeGrafter"/>
</dbReference>
<evidence type="ECO:0000256" key="8">
    <source>
        <dbReference type="ARBA" id="ARBA00023316"/>
    </source>
</evidence>
<dbReference type="GO" id="GO:0005886">
    <property type="term" value="C:plasma membrane"/>
    <property type="evidence" value="ECO:0007669"/>
    <property type="project" value="TreeGrafter"/>
</dbReference>
<evidence type="ECO:0000256" key="5">
    <source>
        <dbReference type="ARBA" id="ARBA00022989"/>
    </source>
</evidence>
<dbReference type="InterPro" id="IPR005629">
    <property type="entry name" value="Skn1/Kre6/Sbg1"/>
</dbReference>
<feature type="region of interest" description="Disordered" evidence="9">
    <location>
        <begin position="188"/>
        <end position="213"/>
    </location>
</feature>
<organism evidence="12 13">
    <name type="scientific">Ceraceosorus guamensis</name>
    <dbReference type="NCBI Taxonomy" id="1522189"/>
    <lineage>
        <taxon>Eukaryota</taxon>
        <taxon>Fungi</taxon>
        <taxon>Dikarya</taxon>
        <taxon>Basidiomycota</taxon>
        <taxon>Ustilaginomycotina</taxon>
        <taxon>Exobasidiomycetes</taxon>
        <taxon>Ceraceosorales</taxon>
        <taxon>Ceraceosoraceae</taxon>
        <taxon>Ceraceosorus</taxon>
    </lineage>
</organism>
<feature type="domain" description="GH16" evidence="11">
    <location>
        <begin position="201"/>
        <end position="597"/>
    </location>
</feature>
<dbReference type="GO" id="GO:0015926">
    <property type="term" value="F:glucosidase activity"/>
    <property type="evidence" value="ECO:0007669"/>
    <property type="project" value="TreeGrafter"/>
</dbReference>
<dbReference type="Pfam" id="PF03935">
    <property type="entry name" value="SKN1_KRE6_Sbg1"/>
    <property type="match status" value="1"/>
</dbReference>
<evidence type="ECO:0000256" key="1">
    <source>
        <dbReference type="ARBA" id="ARBA00004606"/>
    </source>
</evidence>
<dbReference type="FunFam" id="2.60.120.200:FF:000135">
    <property type="entry name" value="Related to KRE6-glucan synthase subunit"/>
    <property type="match status" value="1"/>
</dbReference>
<evidence type="ECO:0000256" key="9">
    <source>
        <dbReference type="SAM" id="MobiDB-lite"/>
    </source>
</evidence>
<evidence type="ECO:0000256" key="3">
    <source>
        <dbReference type="ARBA" id="ARBA00022692"/>
    </source>
</evidence>
<feature type="compositionally biased region" description="Low complexity" evidence="9">
    <location>
        <begin position="37"/>
        <end position="52"/>
    </location>
</feature>
<evidence type="ECO:0000313" key="12">
    <source>
        <dbReference type="EMBL" id="PWN41109.1"/>
    </source>
</evidence>
<dbReference type="Gene3D" id="2.60.120.200">
    <property type="match status" value="2"/>
</dbReference>
<accession>A0A316VU46</accession>
<dbReference type="GO" id="GO:0006078">
    <property type="term" value="P:(1-&gt;6)-beta-D-glucan biosynthetic process"/>
    <property type="evidence" value="ECO:0007669"/>
    <property type="project" value="TreeGrafter"/>
</dbReference>
<evidence type="ECO:0000256" key="6">
    <source>
        <dbReference type="ARBA" id="ARBA00023136"/>
    </source>
</evidence>
<keyword evidence="7" id="KW-0325">Glycoprotein</keyword>
<keyword evidence="8" id="KW-0961">Cell wall biogenesis/degradation</keyword>
<evidence type="ECO:0000259" key="11">
    <source>
        <dbReference type="PROSITE" id="PS51762"/>
    </source>
</evidence>
<feature type="region of interest" description="Disordered" evidence="9">
    <location>
        <begin position="1"/>
        <end position="58"/>
    </location>
</feature>
<dbReference type="InterPro" id="IPR013320">
    <property type="entry name" value="ConA-like_dom_sf"/>
</dbReference>
<evidence type="ECO:0000256" key="2">
    <source>
        <dbReference type="ARBA" id="ARBA00010962"/>
    </source>
</evidence>
<dbReference type="AlphaFoldDB" id="A0A316VU46"/>
<keyword evidence="13" id="KW-1185">Reference proteome</keyword>
<gene>
    <name evidence="12" type="ORF">IE81DRAFT_292408</name>
</gene>
<keyword evidence="3 10" id="KW-0812">Transmembrane</keyword>
<dbReference type="OrthoDB" id="412647at2759"/>
<dbReference type="STRING" id="1522189.A0A316VU46"/>
<comment type="similarity">
    <text evidence="2">Belongs to the SKN1/KRE6 family.</text>
</comment>
<name>A0A316VU46_9BASI</name>
<dbReference type="PANTHER" id="PTHR31361:SF1">
    <property type="entry name" value="BETA-GLUCAN SYNTHESIS-ASSOCIATED PROTEIN KRE6-RELATED"/>
    <property type="match status" value="1"/>
</dbReference>
<evidence type="ECO:0000256" key="7">
    <source>
        <dbReference type="ARBA" id="ARBA00023180"/>
    </source>
</evidence>
<comment type="subcellular location">
    <subcellularLocation>
        <location evidence="1">Membrane</location>
        <topology evidence="1">Single-pass type II membrane protein</topology>
    </subcellularLocation>
</comment>
<protein>
    <submittedName>
        <fullName evidence="12">Beta-glucan synthesis-associated</fullName>
    </submittedName>
</protein>
<dbReference type="RefSeq" id="XP_025368269.1">
    <property type="nucleotide sequence ID" value="XM_025511958.1"/>
</dbReference>
<keyword evidence="6 10" id="KW-0472">Membrane</keyword>
<dbReference type="PANTHER" id="PTHR31361">
    <property type="entry name" value="BETA-GLUCAN SYNTHESIS-ASSOCIATED PROTEIN KRE6-RELATED"/>
    <property type="match status" value="1"/>
</dbReference>
<dbReference type="FunCoup" id="A0A316VU46">
    <property type="interactions" value="55"/>
</dbReference>
<feature type="transmembrane region" description="Helical" evidence="10">
    <location>
        <begin position="151"/>
        <end position="174"/>
    </location>
</feature>
<dbReference type="InterPro" id="IPR000757">
    <property type="entry name" value="Beta-glucanase-like"/>
</dbReference>
<proteinExistence type="inferred from homology"/>
<evidence type="ECO:0000256" key="4">
    <source>
        <dbReference type="ARBA" id="ARBA00022968"/>
    </source>
</evidence>
<feature type="compositionally biased region" description="Low complexity" evidence="9">
    <location>
        <begin position="1"/>
        <end position="29"/>
    </location>
</feature>
<sequence length="650" mass="70313">MHSSSPRRPSPTGSAPSSSHSSGHTPASSTRPLAQPSNYGSSSSSLNSGRRYAPGGFTAVGQSGATAIAAAARTQRDANASGVSSLGSNDSFDKRLSSASEKYSYAAPVAFASLPDSWGRPGTIEDDDYLHDPKIGKSPNSRGSIFTLRGLVNIGTVALLAAGLLMLFGGYPLMYHILQEQESNKGGFGMGGTNSSGQIPENFRGLIDPDTPRSAYRRRSIDGQRNMNLVFSDEFNVDGRSFYPGDDPFWEAVDLHYWGTGDYEWYDPSAVTTEGGNMVITMIEHAHRNMNFRSGMVQSWNKFCFTGGHIEFRVRLPGAHDIPGLWPAAWTMGNLGRAGHGASTEGDLWPYTYDACDVGTLANQTYPEGGPIAAATTGTYPEEYGGTLSYLPGQRLSRCTCPDFEDHPGPKHPDGTYVGRAAPEIDAIEAAAGQRPGVSGDVSMSLQLAPFDAGMNITLDGGAVEYHSQFSNGQNNYKGGVWQQCASSLITTPDNNYEDTGGEYDQYGFEYRPGYESDGGFITWTAHGGRPMWTLRARALGANPETEIAARPIPVEPMYIIMNLGMSEGFSPVDFDRLTFPAKYLIDYVRVWQDEGSENVGCSPENMPTKDYIDRHIDVYTNPNLTTWTATAARGGYNRPFAPNRLLGQC</sequence>
<dbReference type="EMBL" id="KZ819399">
    <property type="protein sequence ID" value="PWN41109.1"/>
    <property type="molecule type" value="Genomic_DNA"/>
</dbReference>
<dbReference type="SUPFAM" id="SSF49899">
    <property type="entry name" value="Concanavalin A-like lectins/glucanases"/>
    <property type="match status" value="1"/>
</dbReference>
<keyword evidence="4" id="KW-0735">Signal-anchor</keyword>